<comment type="caution">
    <text evidence="1">The sequence shown here is derived from an EMBL/GenBank/DDBJ whole genome shotgun (WGS) entry which is preliminary data.</text>
</comment>
<protein>
    <submittedName>
        <fullName evidence="1">Uncharacterized protein</fullName>
    </submittedName>
</protein>
<reference evidence="1 2" key="1">
    <citation type="submission" date="2020-10" db="EMBL/GenBank/DDBJ databases">
        <authorList>
            <person name="Castelo-Branco R."/>
            <person name="Eusebio N."/>
            <person name="Adriana R."/>
            <person name="Vieira A."/>
            <person name="Brugerolle De Fraissinette N."/>
            <person name="Rezende De Castro R."/>
            <person name="Schneider M.P."/>
            <person name="Vasconcelos V."/>
            <person name="Leao P.N."/>
        </authorList>
    </citation>
    <scope>NUCLEOTIDE SEQUENCE [LARGE SCALE GENOMIC DNA]</scope>
    <source>
        <strain evidence="1 2">LEGE 00031</strain>
    </source>
</reference>
<name>A0ABR9VPR6_9SYNC</name>
<evidence type="ECO:0000313" key="2">
    <source>
        <dbReference type="Proteomes" id="UP000658720"/>
    </source>
</evidence>
<gene>
    <name evidence="1" type="ORF">IQ217_01035</name>
</gene>
<proteinExistence type="predicted"/>
<evidence type="ECO:0000313" key="1">
    <source>
        <dbReference type="EMBL" id="MBE9252458.1"/>
    </source>
</evidence>
<dbReference type="Proteomes" id="UP000658720">
    <property type="component" value="Unassembled WGS sequence"/>
</dbReference>
<dbReference type="RefSeq" id="WP_190599299.1">
    <property type="nucleotide sequence ID" value="NZ_JADEVV010000002.1"/>
</dbReference>
<dbReference type="EMBL" id="JADEVV010000002">
    <property type="protein sequence ID" value="MBE9252458.1"/>
    <property type="molecule type" value="Genomic_DNA"/>
</dbReference>
<organism evidence="1 2">
    <name type="scientific">Synechocystis salina LEGE 00031</name>
    <dbReference type="NCBI Taxonomy" id="1828736"/>
    <lineage>
        <taxon>Bacteria</taxon>
        <taxon>Bacillati</taxon>
        <taxon>Cyanobacteriota</taxon>
        <taxon>Cyanophyceae</taxon>
        <taxon>Synechococcales</taxon>
        <taxon>Merismopediaceae</taxon>
        <taxon>Synechocystis</taxon>
    </lineage>
</organism>
<sequence length="239" mass="27187">MIEAFLLPADQIPNTDQLAMFALLQTHFEGVHWTQFQADLGGKDWVILLKLAGVLKGFTTFCFYPAQRQGQIVRIVYSGDTITDPSMWSNPALAKAWTKAMQILHGAKPEKLYWLLISSGYRTYRFLSIFAKEFYPHYLHPTPPPVQDFIDQLAREKFQANYDPSVGIVRLPQPQVLTPNLRQVPMEKLGDRHVEFFLQKNPGHGQGDELVCLAEVSTENLTKAGLRIWHSSYAVNILS</sequence>
<keyword evidence="2" id="KW-1185">Reference proteome</keyword>
<accession>A0ABR9VPR6</accession>